<keyword evidence="3 7" id="KW-0812">Transmembrane</keyword>
<evidence type="ECO:0000256" key="1">
    <source>
        <dbReference type="ARBA" id="ARBA00004651"/>
    </source>
</evidence>
<evidence type="ECO:0000256" key="2">
    <source>
        <dbReference type="ARBA" id="ARBA00022475"/>
    </source>
</evidence>
<dbReference type="PANTHER" id="PTHR30572">
    <property type="entry name" value="MEMBRANE COMPONENT OF TRANSPORTER-RELATED"/>
    <property type="match status" value="1"/>
</dbReference>
<dbReference type="Pfam" id="PF02687">
    <property type="entry name" value="FtsX"/>
    <property type="match status" value="2"/>
</dbReference>
<sequence length="807" mass="87081">MGNVLGYIKHSLRMLAKHPGLTVTVLFTLALGIGANTAIFTVDYATLLAPLPYPKPDQLVVVWSKIQGFHNGMSAGDFTDWKRENTVFSDLNAWTGASFNIATAAQPENIDGRQTTPGFYKMLAIPFFMGRDFLPEEGQQGKDHVVILTHKEWMHLGSNPKIIGTTIRLNSEPYTVVGVLQPGMYDRGQGDIVTPLVFKPEQLNHDFHWLLAMGRMKPGVTLKQAQEDMERVTAHIAQVYPKSNKGWSSFVEPLKNDFLPSERITTLWLLLGAVAFVLLIACVNVANLLLAKGLTRQKEMAIRGALGASRKEIFGQLLTESLMLALMGGALGIGVGYAMLRGLITAVPEGTLPSEADLTLNVPILLFTLLATTLAGFLFGCAPAWYASKVDPAESMKEGGRAGVGAGHQKLRRALVIGEFALALSLLAGAGMAIHSFLNLLRVDLGVKTDHVLTFGMPVPDTRSKDPARIIAYYHQILNAIDAVPGVTHATAMTGLPLYGAGFGMPFTLEGGQAYADPSQRPNTGFGMATPDFFTTFGIGLSKGRSFTEQDNAGSVKVAVVNQEFVNKYFKGKDPLQQRVLVEELIPGVQNLGPPIPWQIVGVYHTVKSRGFREDNPEMLIPFWQIPWPSAGIAVRTQEEPGSMTKSIAAAVHSVDPDIALGRPQTLDQVRDDILSNDRFTMLLFACFAVVALLLAATGIYGVMAFSVAQRSHEIALRMALGATRSRVVGLIVREGILLASIGLAAGLVGAYFIGRAMRSMLFGVGAMDLSAFSAVAVVLLAAALLACFLPARRAASTEPMQVLRTE</sequence>
<feature type="transmembrane region" description="Helical" evidence="7">
    <location>
        <begin position="267"/>
        <end position="290"/>
    </location>
</feature>
<keyword evidence="4 7" id="KW-1133">Transmembrane helix</keyword>
<dbReference type="InterPro" id="IPR050250">
    <property type="entry name" value="Macrolide_Exporter_MacB"/>
</dbReference>
<evidence type="ECO:0000256" key="3">
    <source>
        <dbReference type="ARBA" id="ARBA00022692"/>
    </source>
</evidence>
<comment type="caution">
    <text evidence="10">The sequence shown here is derived from an EMBL/GenBank/DDBJ whole genome shotgun (WGS) entry which is preliminary data.</text>
</comment>
<evidence type="ECO:0000259" key="9">
    <source>
        <dbReference type="Pfam" id="PF12704"/>
    </source>
</evidence>
<feature type="transmembrane region" description="Helical" evidence="7">
    <location>
        <begin position="728"/>
        <end position="753"/>
    </location>
</feature>
<dbReference type="GO" id="GO:0005886">
    <property type="term" value="C:plasma membrane"/>
    <property type="evidence" value="ECO:0007669"/>
    <property type="project" value="UniProtKB-SubCell"/>
</dbReference>
<feature type="transmembrane region" description="Helical" evidence="7">
    <location>
        <begin position="364"/>
        <end position="387"/>
    </location>
</feature>
<keyword evidence="5 7" id="KW-0472">Membrane</keyword>
<evidence type="ECO:0000256" key="5">
    <source>
        <dbReference type="ARBA" id="ARBA00023136"/>
    </source>
</evidence>
<proteinExistence type="inferred from homology"/>
<feature type="transmembrane region" description="Helical" evidence="7">
    <location>
        <begin position="322"/>
        <end position="344"/>
    </location>
</feature>
<comment type="similarity">
    <text evidence="6">Belongs to the ABC-4 integral membrane protein family.</text>
</comment>
<feature type="transmembrane region" description="Helical" evidence="7">
    <location>
        <begin position="682"/>
        <end position="708"/>
    </location>
</feature>
<evidence type="ECO:0000259" key="8">
    <source>
        <dbReference type="Pfam" id="PF02687"/>
    </source>
</evidence>
<dbReference type="Pfam" id="PF12704">
    <property type="entry name" value="MacB_PCD"/>
    <property type="match status" value="2"/>
</dbReference>
<evidence type="ECO:0000313" key="10">
    <source>
        <dbReference type="EMBL" id="MBB6146297.1"/>
    </source>
</evidence>
<evidence type="ECO:0000256" key="7">
    <source>
        <dbReference type="SAM" id="Phobius"/>
    </source>
</evidence>
<feature type="domain" description="MacB-like periplasmic core" evidence="9">
    <location>
        <begin position="22"/>
        <end position="231"/>
    </location>
</feature>
<protein>
    <submittedName>
        <fullName evidence="10">Putative permease</fullName>
    </submittedName>
</protein>
<dbReference type="NCBIfam" id="TIGR03434">
    <property type="entry name" value="ADOP"/>
    <property type="match status" value="1"/>
</dbReference>
<feature type="domain" description="MacB-like periplasmic core" evidence="9">
    <location>
        <begin position="480"/>
        <end position="638"/>
    </location>
</feature>
<dbReference type="RefSeq" id="WP_050058417.1">
    <property type="nucleotide sequence ID" value="NZ_JACHEK010000009.1"/>
</dbReference>
<reference evidence="10 11" key="1">
    <citation type="submission" date="2020-08" db="EMBL/GenBank/DDBJ databases">
        <title>Genomic Encyclopedia of Type Strains, Phase IV (KMG-IV): sequencing the most valuable type-strain genomes for metagenomic binning, comparative biology and taxonomic classification.</title>
        <authorList>
            <person name="Goeker M."/>
        </authorList>
    </citation>
    <scope>NUCLEOTIDE SEQUENCE [LARGE SCALE GENOMIC DNA]</scope>
    <source>
        <strain evidence="10 11">DSM 103733</strain>
    </source>
</reference>
<evidence type="ECO:0000256" key="4">
    <source>
        <dbReference type="ARBA" id="ARBA00022989"/>
    </source>
</evidence>
<dbReference type="EMBL" id="JACHEK010000009">
    <property type="protein sequence ID" value="MBB6146297.1"/>
    <property type="molecule type" value="Genomic_DNA"/>
</dbReference>
<keyword evidence="11" id="KW-1185">Reference proteome</keyword>
<dbReference type="InterPro" id="IPR003838">
    <property type="entry name" value="ABC3_permease_C"/>
</dbReference>
<evidence type="ECO:0000256" key="6">
    <source>
        <dbReference type="ARBA" id="ARBA00038076"/>
    </source>
</evidence>
<feature type="transmembrane region" description="Helical" evidence="7">
    <location>
        <begin position="21"/>
        <end position="42"/>
    </location>
</feature>
<dbReference type="GO" id="GO:0022857">
    <property type="term" value="F:transmembrane transporter activity"/>
    <property type="evidence" value="ECO:0007669"/>
    <property type="project" value="TreeGrafter"/>
</dbReference>
<keyword evidence="2" id="KW-1003">Cell membrane</keyword>
<dbReference type="InterPro" id="IPR025857">
    <property type="entry name" value="MacB_PCD"/>
</dbReference>
<accession>A0A841K123</accession>
<organism evidence="10 11">
    <name type="scientific">Silvibacterium bohemicum</name>
    <dbReference type="NCBI Taxonomy" id="1577686"/>
    <lineage>
        <taxon>Bacteria</taxon>
        <taxon>Pseudomonadati</taxon>
        <taxon>Acidobacteriota</taxon>
        <taxon>Terriglobia</taxon>
        <taxon>Terriglobales</taxon>
        <taxon>Acidobacteriaceae</taxon>
        <taxon>Silvibacterium</taxon>
    </lineage>
</organism>
<name>A0A841K123_9BACT</name>
<evidence type="ECO:0000313" key="11">
    <source>
        <dbReference type="Proteomes" id="UP000538666"/>
    </source>
</evidence>
<gene>
    <name evidence="10" type="ORF">HNQ77_004269</name>
</gene>
<dbReference type="PANTHER" id="PTHR30572:SF4">
    <property type="entry name" value="ABC TRANSPORTER PERMEASE YTRF"/>
    <property type="match status" value="1"/>
</dbReference>
<feature type="transmembrane region" description="Helical" evidence="7">
    <location>
        <begin position="773"/>
        <end position="792"/>
    </location>
</feature>
<comment type="subcellular location">
    <subcellularLocation>
        <location evidence="1">Cell membrane</location>
        <topology evidence="1">Multi-pass membrane protein</topology>
    </subcellularLocation>
</comment>
<feature type="transmembrane region" description="Helical" evidence="7">
    <location>
        <begin position="420"/>
        <end position="438"/>
    </location>
</feature>
<dbReference type="OrthoDB" id="9770036at2"/>
<dbReference type="InterPro" id="IPR017800">
    <property type="entry name" value="ADOP"/>
</dbReference>
<feature type="domain" description="ABC3 transporter permease C-terminal" evidence="8">
    <location>
        <begin position="273"/>
        <end position="392"/>
    </location>
</feature>
<dbReference type="Proteomes" id="UP000538666">
    <property type="component" value="Unassembled WGS sequence"/>
</dbReference>
<feature type="domain" description="ABC3 transporter permease C-terminal" evidence="8">
    <location>
        <begin position="687"/>
        <end position="800"/>
    </location>
</feature>
<dbReference type="AlphaFoldDB" id="A0A841K123"/>